<dbReference type="GO" id="GO:0000155">
    <property type="term" value="F:phosphorelay sensor kinase activity"/>
    <property type="evidence" value="ECO:0007669"/>
    <property type="project" value="InterPro"/>
</dbReference>
<keyword evidence="1" id="KW-1133">Transmembrane helix</keyword>
<feature type="transmembrane region" description="Helical" evidence="1">
    <location>
        <begin position="84"/>
        <end position="109"/>
    </location>
</feature>
<keyword evidence="3" id="KW-0418">Kinase</keyword>
<keyword evidence="1" id="KW-0812">Transmembrane</keyword>
<feature type="domain" description="Signal transduction histidine kinase internal region" evidence="2">
    <location>
        <begin position="182"/>
        <end position="252"/>
    </location>
</feature>
<organism evidence="3 4">
    <name type="scientific">Paucibacter sediminis</name>
    <dbReference type="NCBI Taxonomy" id="3019553"/>
    <lineage>
        <taxon>Bacteria</taxon>
        <taxon>Pseudomonadati</taxon>
        <taxon>Pseudomonadota</taxon>
        <taxon>Betaproteobacteria</taxon>
        <taxon>Burkholderiales</taxon>
        <taxon>Sphaerotilaceae</taxon>
        <taxon>Roseateles</taxon>
    </lineage>
</organism>
<gene>
    <name evidence="3" type="ORF">PFX98_03130</name>
</gene>
<evidence type="ECO:0000259" key="2">
    <source>
        <dbReference type="Pfam" id="PF06580"/>
    </source>
</evidence>
<evidence type="ECO:0000313" key="3">
    <source>
        <dbReference type="EMBL" id="WIT12617.1"/>
    </source>
</evidence>
<dbReference type="Proteomes" id="UP001177769">
    <property type="component" value="Chromosome"/>
</dbReference>
<protein>
    <submittedName>
        <fullName evidence="3">Histidine kinase</fullName>
    </submittedName>
</protein>
<proteinExistence type="predicted"/>
<accession>A0AA95NGL7</accession>
<feature type="transmembrane region" description="Helical" evidence="1">
    <location>
        <begin position="47"/>
        <end position="72"/>
    </location>
</feature>
<keyword evidence="1" id="KW-0472">Membrane</keyword>
<dbReference type="Pfam" id="PF06580">
    <property type="entry name" value="His_kinase"/>
    <property type="match status" value="1"/>
</dbReference>
<dbReference type="InterPro" id="IPR010559">
    <property type="entry name" value="Sig_transdc_His_kin_internal"/>
</dbReference>
<sequence length="360" mass="39334">MSGLTAHVWQSWRSLRARELAGWLLIGLLFGVLDSSSLIYVLDQPGWPLALLGQLISPLVLVLVIALIWLPVDRSDAQHPARPWRLAAALLLGAGLALLLLQWLLQWLAWPDAMALMMKKEGKPPYDRWHWTGVLGDALFASLCAGLVVALHEMNRGQQALELAMQGSLQEQTVLKRKAMAARLATLQAQVDPQFLFDTLVGIEQDYARGAAGAALRMEQLIRHLRVALPRLRESGSSLEAEAELLESYLAVRLGPASPGLRRDWPAELGQLAVPPMVLLPLLQRALALSEGAPGPCELRAELNSPGWRVGLRFGRPGLCGDAAEIAGLQQRLQSTTDTQTRLACSSSADHTLFSLELHP</sequence>
<dbReference type="EMBL" id="CP116346">
    <property type="protein sequence ID" value="WIT12617.1"/>
    <property type="molecule type" value="Genomic_DNA"/>
</dbReference>
<dbReference type="GO" id="GO:0016020">
    <property type="term" value="C:membrane"/>
    <property type="evidence" value="ECO:0007669"/>
    <property type="project" value="InterPro"/>
</dbReference>
<dbReference type="KEGG" id="pais:PFX98_03130"/>
<keyword evidence="4" id="KW-1185">Reference proteome</keyword>
<feature type="transmembrane region" description="Helical" evidence="1">
    <location>
        <begin position="129"/>
        <end position="151"/>
    </location>
</feature>
<keyword evidence="3" id="KW-0808">Transferase</keyword>
<evidence type="ECO:0000313" key="4">
    <source>
        <dbReference type="Proteomes" id="UP001177769"/>
    </source>
</evidence>
<dbReference type="RefSeq" id="WP_285233715.1">
    <property type="nucleotide sequence ID" value="NZ_CP116346.1"/>
</dbReference>
<dbReference type="AlphaFoldDB" id="A0AA95NGL7"/>
<name>A0AA95NGL7_9BURK</name>
<reference evidence="3" key="1">
    <citation type="submission" date="2023-01" db="EMBL/GenBank/DDBJ databases">
        <title>Whole genome sequence of Paucibacter sp. S2-9 isolated from pond sediment.</title>
        <authorList>
            <person name="Jung J.Y."/>
        </authorList>
    </citation>
    <scope>NUCLEOTIDE SEQUENCE</scope>
    <source>
        <strain evidence="3">S2-9</strain>
    </source>
</reference>
<feature type="transmembrane region" description="Helical" evidence="1">
    <location>
        <begin position="20"/>
        <end position="41"/>
    </location>
</feature>
<evidence type="ECO:0000256" key="1">
    <source>
        <dbReference type="SAM" id="Phobius"/>
    </source>
</evidence>